<keyword evidence="3" id="KW-1185">Reference proteome</keyword>
<dbReference type="EMBL" id="PDUD01000043">
    <property type="protein sequence ID" value="PHN02177.1"/>
    <property type="molecule type" value="Genomic_DNA"/>
</dbReference>
<protein>
    <submittedName>
        <fullName evidence="2">Uncharacterized protein</fullName>
    </submittedName>
</protein>
<reference evidence="2 3" key="1">
    <citation type="submission" date="2017-10" db="EMBL/GenBank/DDBJ databases">
        <title>The draft genome sequence of Lewinella nigricans NBRC 102662.</title>
        <authorList>
            <person name="Wang K."/>
        </authorList>
    </citation>
    <scope>NUCLEOTIDE SEQUENCE [LARGE SCALE GENOMIC DNA]</scope>
    <source>
        <strain evidence="2 3">NBRC 102662</strain>
    </source>
</reference>
<feature type="transmembrane region" description="Helical" evidence="1">
    <location>
        <begin position="199"/>
        <end position="219"/>
    </location>
</feature>
<dbReference type="AlphaFoldDB" id="A0A2D0N138"/>
<keyword evidence="1" id="KW-0812">Transmembrane</keyword>
<proteinExistence type="predicted"/>
<dbReference type="SUPFAM" id="SSF50242">
    <property type="entry name" value="TIMP-like"/>
    <property type="match status" value="1"/>
</dbReference>
<accession>A0A2D0N138</accession>
<name>A0A2D0N138_FLAN2</name>
<organism evidence="2 3">
    <name type="scientific">Flavilitoribacter nigricans (strain ATCC 23147 / DSM 23189 / NBRC 102662 / NCIMB 1420 / SS-2)</name>
    <name type="common">Lewinella nigricans</name>
    <dbReference type="NCBI Taxonomy" id="1122177"/>
    <lineage>
        <taxon>Bacteria</taxon>
        <taxon>Pseudomonadati</taxon>
        <taxon>Bacteroidota</taxon>
        <taxon>Saprospiria</taxon>
        <taxon>Saprospirales</taxon>
        <taxon>Lewinellaceae</taxon>
        <taxon>Flavilitoribacter</taxon>
    </lineage>
</organism>
<dbReference type="InterPro" id="IPR008993">
    <property type="entry name" value="TIMP-like_OB-fold"/>
</dbReference>
<feature type="transmembrane region" description="Helical" evidence="1">
    <location>
        <begin position="231"/>
        <end position="251"/>
    </location>
</feature>
<evidence type="ECO:0000313" key="3">
    <source>
        <dbReference type="Proteomes" id="UP000223913"/>
    </source>
</evidence>
<dbReference type="Proteomes" id="UP000223913">
    <property type="component" value="Unassembled WGS sequence"/>
</dbReference>
<feature type="transmembrane region" description="Helical" evidence="1">
    <location>
        <begin position="300"/>
        <end position="321"/>
    </location>
</feature>
<sequence length="326" mass="37062">MDKCLEMEKFIGKYAHTHRSLVQSCFALLVLSVLSIFFGSTNLIACSCPVFSPGPRLVQEHIARYEVVFIGKVIKRSQEYSTFEIIRHLKGLTGKSTVTSAYFDSCSTLYDSGYHIVYGNLKDTLLNTSYCSCNESLKMEDYGIAGAHDTASFESLLKNGIERYNFHVFYLKSMRGQSQNRLYLSPVISGKDWYRSYTIYHSMQIVLIGLLLLAILYFLDRRFGSRQPLRSWIHLALTAGLVLTLLSIFIYGESRPIGIPGETVLEMYGFPKFILSRNYELGSGAYTDYDLHLINLIGNLSVYAVLCALCLQLFFFFRTVLHSKNT</sequence>
<comment type="caution">
    <text evidence="2">The sequence shown here is derived from an EMBL/GenBank/DDBJ whole genome shotgun (WGS) entry which is preliminary data.</text>
</comment>
<gene>
    <name evidence="2" type="ORF">CRP01_33110</name>
</gene>
<keyword evidence="1" id="KW-0472">Membrane</keyword>
<feature type="transmembrane region" description="Helical" evidence="1">
    <location>
        <begin position="21"/>
        <end position="39"/>
    </location>
</feature>
<evidence type="ECO:0000256" key="1">
    <source>
        <dbReference type="SAM" id="Phobius"/>
    </source>
</evidence>
<evidence type="ECO:0000313" key="2">
    <source>
        <dbReference type="EMBL" id="PHN02177.1"/>
    </source>
</evidence>
<keyword evidence="1" id="KW-1133">Transmembrane helix</keyword>